<evidence type="ECO:0000313" key="1">
    <source>
        <dbReference type="EMBL" id="GAA2475172.1"/>
    </source>
</evidence>
<organism evidence="1 2">
    <name type="scientific">Streptomyces longisporus</name>
    <dbReference type="NCBI Taxonomy" id="1948"/>
    <lineage>
        <taxon>Bacteria</taxon>
        <taxon>Bacillati</taxon>
        <taxon>Actinomycetota</taxon>
        <taxon>Actinomycetes</taxon>
        <taxon>Kitasatosporales</taxon>
        <taxon>Streptomycetaceae</taxon>
        <taxon>Streptomyces</taxon>
    </lineage>
</organism>
<proteinExistence type="predicted"/>
<comment type="caution">
    <text evidence="1">The sequence shown here is derived from an EMBL/GenBank/DDBJ whole genome shotgun (WGS) entry which is preliminary data.</text>
</comment>
<reference evidence="1 2" key="1">
    <citation type="journal article" date="2019" name="Int. J. Syst. Evol. Microbiol.">
        <title>The Global Catalogue of Microorganisms (GCM) 10K type strain sequencing project: providing services to taxonomists for standard genome sequencing and annotation.</title>
        <authorList>
            <consortium name="The Broad Institute Genomics Platform"/>
            <consortium name="The Broad Institute Genome Sequencing Center for Infectious Disease"/>
            <person name="Wu L."/>
            <person name="Ma J."/>
        </authorList>
    </citation>
    <scope>NUCLEOTIDE SEQUENCE [LARGE SCALE GENOMIC DNA]</scope>
    <source>
        <strain evidence="1 2">JCM 4395</strain>
    </source>
</reference>
<gene>
    <name evidence="1" type="ORF">GCM10010276_08330</name>
</gene>
<keyword evidence="2" id="KW-1185">Reference proteome</keyword>
<name>A0ABN3L366_STRLO</name>
<protein>
    <submittedName>
        <fullName evidence="1">Uncharacterized protein</fullName>
    </submittedName>
</protein>
<evidence type="ECO:0000313" key="2">
    <source>
        <dbReference type="Proteomes" id="UP001501777"/>
    </source>
</evidence>
<sequence>MRAPEPPTLLWTTIRMVWLSKDGPPVVMLGDQALTLVAFPCGAEVAALARWEVLNGTTVSAMPVSAAHTDGSGRRNAVGLPFAEDIVVLSAHVVVSGDWGRTGLSRSCSA</sequence>
<accession>A0ABN3L366</accession>
<dbReference type="EMBL" id="BAAASG010000002">
    <property type="protein sequence ID" value="GAA2475172.1"/>
    <property type="molecule type" value="Genomic_DNA"/>
</dbReference>
<dbReference type="Proteomes" id="UP001501777">
    <property type="component" value="Unassembled WGS sequence"/>
</dbReference>